<accession>A0A438M4C1</accession>
<reference evidence="3 4" key="1">
    <citation type="submission" date="2019-01" db="EMBL/GenBank/DDBJ databases">
        <title>Sequencing the genomes of 1000 actinobacteria strains.</title>
        <authorList>
            <person name="Klenk H.-P."/>
        </authorList>
    </citation>
    <scope>NUCLEOTIDE SEQUENCE [LARGE SCALE GENOMIC DNA]</scope>
    <source>
        <strain evidence="3 4">DSM 43925</strain>
    </source>
</reference>
<evidence type="ECO:0000313" key="3">
    <source>
        <dbReference type="EMBL" id="RVX40706.1"/>
    </source>
</evidence>
<dbReference type="SMART" id="SM00458">
    <property type="entry name" value="RICIN"/>
    <property type="match status" value="1"/>
</dbReference>
<keyword evidence="4" id="KW-1185">Reference proteome</keyword>
<proteinExistence type="predicted"/>
<organism evidence="3 4">
    <name type="scientific">Nonomuraea polychroma</name>
    <dbReference type="NCBI Taxonomy" id="46176"/>
    <lineage>
        <taxon>Bacteria</taxon>
        <taxon>Bacillati</taxon>
        <taxon>Actinomycetota</taxon>
        <taxon>Actinomycetes</taxon>
        <taxon>Streptosporangiales</taxon>
        <taxon>Streptosporangiaceae</taxon>
        <taxon>Nonomuraea</taxon>
    </lineage>
</organism>
<dbReference type="CDD" id="cd00161">
    <property type="entry name" value="beta-trefoil_Ricin-like"/>
    <property type="match status" value="1"/>
</dbReference>
<dbReference type="Pfam" id="PF14200">
    <property type="entry name" value="RicinB_lectin_2"/>
    <property type="match status" value="1"/>
</dbReference>
<feature type="signal peptide" evidence="1">
    <location>
        <begin position="1"/>
        <end position="33"/>
    </location>
</feature>
<dbReference type="Gene3D" id="2.80.10.50">
    <property type="match status" value="2"/>
</dbReference>
<dbReference type="EMBL" id="SAUN01000001">
    <property type="protein sequence ID" value="RVX40706.1"/>
    <property type="molecule type" value="Genomic_DNA"/>
</dbReference>
<name>A0A438M4C1_9ACTN</name>
<dbReference type="Proteomes" id="UP000284824">
    <property type="component" value="Unassembled WGS sequence"/>
</dbReference>
<dbReference type="GO" id="GO:0030246">
    <property type="term" value="F:carbohydrate binding"/>
    <property type="evidence" value="ECO:0007669"/>
    <property type="project" value="UniProtKB-KW"/>
</dbReference>
<dbReference type="PROSITE" id="PS51318">
    <property type="entry name" value="TAT"/>
    <property type="match status" value="1"/>
</dbReference>
<sequence length="196" mass="20758">MSRTRKRQMIRAAAVTGAALFTLAAGLTAPAHATPAAPGSFFTIRPDHARGSMCLDVAHASAAHGADVVQARCTPGNRNQHWTLVPLGGNLFEIRPRHAGNKCLDVANASRAHGADVIQGGRCTGGSNQAWFFRGSTETSRGQVVPSIGGLVEVRPSHARSMCLDVAHLSIAHGANVLQGRCWNGPNQLWRFTPAR</sequence>
<feature type="domain" description="Ricin B lectin" evidence="2">
    <location>
        <begin position="38"/>
        <end position="193"/>
    </location>
</feature>
<dbReference type="AlphaFoldDB" id="A0A438M4C1"/>
<feature type="chain" id="PRO_5019317186" evidence="1">
    <location>
        <begin position="34"/>
        <end position="196"/>
    </location>
</feature>
<dbReference type="InterPro" id="IPR000772">
    <property type="entry name" value="Ricin_B_lectin"/>
</dbReference>
<gene>
    <name evidence="3" type="ORF">EDD27_3124</name>
</gene>
<dbReference type="SUPFAM" id="SSF50370">
    <property type="entry name" value="Ricin B-like lectins"/>
    <property type="match status" value="1"/>
</dbReference>
<evidence type="ECO:0000313" key="4">
    <source>
        <dbReference type="Proteomes" id="UP000284824"/>
    </source>
</evidence>
<protein>
    <submittedName>
        <fullName evidence="3">Ricin-type beta-trefoil lectin protein</fullName>
    </submittedName>
</protein>
<evidence type="ECO:0000256" key="1">
    <source>
        <dbReference type="SAM" id="SignalP"/>
    </source>
</evidence>
<evidence type="ECO:0000259" key="2">
    <source>
        <dbReference type="SMART" id="SM00458"/>
    </source>
</evidence>
<keyword evidence="1" id="KW-0732">Signal</keyword>
<dbReference type="PROSITE" id="PS50231">
    <property type="entry name" value="RICIN_B_LECTIN"/>
    <property type="match status" value="1"/>
</dbReference>
<keyword evidence="3" id="KW-0430">Lectin</keyword>
<dbReference type="InterPro" id="IPR035992">
    <property type="entry name" value="Ricin_B-like_lectins"/>
</dbReference>
<comment type="caution">
    <text evidence="3">The sequence shown here is derived from an EMBL/GenBank/DDBJ whole genome shotgun (WGS) entry which is preliminary data.</text>
</comment>
<dbReference type="InterPro" id="IPR006311">
    <property type="entry name" value="TAT_signal"/>
</dbReference>